<accession>A0A0F8JV78</accession>
<evidence type="ECO:0000259" key="1">
    <source>
        <dbReference type="Pfam" id="PF06048"/>
    </source>
</evidence>
<dbReference type="Proteomes" id="UP000034820">
    <property type="component" value="Unassembled WGS sequence"/>
</dbReference>
<evidence type="ECO:0000313" key="4">
    <source>
        <dbReference type="EMBL" id="KKH05362.1"/>
    </source>
</evidence>
<evidence type="ECO:0000313" key="3">
    <source>
        <dbReference type="EMBL" id="KKG85833.1"/>
    </source>
</evidence>
<dbReference type="InterPro" id="IPR009270">
    <property type="entry name" value="DUF927"/>
</dbReference>
<reference evidence="6 7" key="1">
    <citation type="journal article" date="2015" name="ISME J.">
        <title>Genomic and phenotypic differentiation among Methanosarcina mazei populations from Columbia River sediment.</title>
        <authorList>
            <person name="Youngblut N.D."/>
            <person name="Wirth J.S."/>
            <person name="Henriksen J.R."/>
            <person name="Smith M."/>
            <person name="Simon H."/>
            <person name="Metcalf W.W."/>
            <person name="Whitaker R.J."/>
        </authorList>
    </citation>
    <scope>NUCLEOTIDE SEQUENCE [LARGE SCALE GENOMIC DNA]</scope>
    <source>
        <strain evidence="2 7">3.H.A.1A.2</strain>
        <strain evidence="3 6">3.H.A.2.5</strain>
        <strain evidence="4 8">3.H.T.1A.1</strain>
        <strain evidence="5 9">3.H.T.1A.2</strain>
    </source>
</reference>
<name>A0A0F8JV78_METMZ</name>
<sequence length="1006" mass="113771">MSLPVNADSNKEVIKAQKEWLKTLQNVPPRKMIRIKAIEGSKPEEADPELYMWLPYPNIWHKITQPIYTRGILPNEILIDPDTPEWNVMKDGIEKLTGYCKKNNIPFIAGFSGGKGIHVSIFFDSCGVDEELEKGIEETGIDVLKTARRALVKALAAKAGVNLDDIRVDWGKINFNFESKGSQVRMFGTIRAPGQYKTLVDKIPNHKPEQYELPLIFPEKVELWEIEGTEFKDIVLDALRKEVQRAKKANEYTLNDADFTGIEIMKFPCIKKLFESGIKNNRYYAGVSVLLICKKCGISKEETEKHMRELFKTFPGISPAETELRINNALTMYETEKKFSCRELKDYFGEDFCKFSECPMKEKIDKEKKREKETPIREYGNFELYKWGVYYTKTDSKGNITNLRIIDEHTEIIGTSDNLDVDLEDTEVNKFTHYKLRTGDVILYPEHGELLTKAGIVKLIKAGMIASEGDYRYISTYFKHEMVRAKQECEKLKVCNKPGWKRNKSIFVSGNFAYSGQGVVEVILTNPITGQMYKTKGTLEDWLKPELIEWLGNDVARFVFYGAFACFISSYLGVQNIIISITGGTSGGKTLTASVAGSGMGKTGIDDKGESIVRAATITQAAAEYLSVSVNGHYIVFDDTTQGKDYSGLVYMLSNGRKKDRAPNSSLEGGEVYSASYVITGEQGLLKDSVTQGANGRVIEIKNTIESSPENAKKAKVIEDTIKVNYGHLTEPFLKKVFERKEAIQKKYFELCNRFRDEGKDIGGRIGDQMACICIAGEIIEEIFSEIGIPAKDPYVICEKVVDSNATSEQKREYWLRGLEIIYNEISTWTQEREVDGTLAPVLKCGKGLGGNYTGEWMNILESNIRDICEKHQLNKKELLEKWAEKGVTRVDKIGKDGKPKFSKAVLIEGKTKKTISFNIPKVLEILDLTQVEEVGKVSGLPSLSEAIFQEHVKNTSQAWKSLYGRQPIEGEEEDFCKMFFETYPQHKDYYSNTSVILEAGRSFTE</sequence>
<comment type="caution">
    <text evidence="4">The sequence shown here is derived from an EMBL/GenBank/DDBJ whole genome shotgun (WGS) entry which is preliminary data.</text>
</comment>
<dbReference type="EMBL" id="JJPQ01000013">
    <property type="protein sequence ID" value="KKG85833.1"/>
    <property type="molecule type" value="Genomic_DNA"/>
</dbReference>
<evidence type="ECO:0000313" key="8">
    <source>
        <dbReference type="Proteomes" id="UP000034820"/>
    </source>
</evidence>
<feature type="domain" description="DUF927" evidence="1">
    <location>
        <begin position="382"/>
        <end position="663"/>
    </location>
</feature>
<dbReference type="EMBL" id="JJPZ01000048">
    <property type="protein sequence ID" value="KKH12457.1"/>
    <property type="molecule type" value="Genomic_DNA"/>
</dbReference>
<evidence type="ECO:0000313" key="6">
    <source>
        <dbReference type="Proteomes" id="UP000033889"/>
    </source>
</evidence>
<dbReference type="Pfam" id="PF06048">
    <property type="entry name" value="DUF927"/>
    <property type="match status" value="1"/>
</dbReference>
<protein>
    <recommendedName>
        <fullName evidence="1">DUF927 domain-containing protein</fullName>
    </recommendedName>
</protein>
<dbReference type="EMBL" id="JJPY01000114">
    <property type="protein sequence ID" value="KKH05362.1"/>
    <property type="molecule type" value="Genomic_DNA"/>
</dbReference>
<dbReference type="PATRIC" id="fig|2209.71.peg.3716"/>
<organism evidence="4 8">
    <name type="scientific">Methanosarcina mazei</name>
    <name type="common">Methanosarcina frisia</name>
    <dbReference type="NCBI Taxonomy" id="2209"/>
    <lineage>
        <taxon>Archaea</taxon>
        <taxon>Methanobacteriati</taxon>
        <taxon>Methanobacteriota</taxon>
        <taxon>Stenosarchaea group</taxon>
        <taxon>Methanomicrobia</taxon>
        <taxon>Methanosarcinales</taxon>
        <taxon>Methanosarcinaceae</taxon>
        <taxon>Methanosarcina</taxon>
    </lineage>
</organism>
<dbReference type="Proteomes" id="UP000033889">
    <property type="component" value="Unassembled WGS sequence"/>
</dbReference>
<evidence type="ECO:0000313" key="9">
    <source>
        <dbReference type="Proteomes" id="UP000034944"/>
    </source>
</evidence>
<dbReference type="EMBL" id="JJPN01000013">
    <property type="protein sequence ID" value="KKG75198.1"/>
    <property type="molecule type" value="Genomic_DNA"/>
</dbReference>
<dbReference type="OrthoDB" id="384588at2157"/>
<dbReference type="AlphaFoldDB" id="A0A0F8JV78"/>
<evidence type="ECO:0000313" key="7">
    <source>
        <dbReference type="Proteomes" id="UP000034074"/>
    </source>
</evidence>
<dbReference type="Proteomes" id="UP000034074">
    <property type="component" value="Unassembled WGS sequence"/>
</dbReference>
<proteinExistence type="predicted"/>
<evidence type="ECO:0000313" key="2">
    <source>
        <dbReference type="EMBL" id="KKG75198.1"/>
    </source>
</evidence>
<evidence type="ECO:0000313" key="5">
    <source>
        <dbReference type="EMBL" id="KKH12457.1"/>
    </source>
</evidence>
<dbReference type="Proteomes" id="UP000034944">
    <property type="component" value="Unassembled WGS sequence"/>
</dbReference>
<dbReference type="RefSeq" id="WP_048040701.1">
    <property type="nucleotide sequence ID" value="NZ_JJPN01000013.1"/>
</dbReference>
<gene>
    <name evidence="2" type="ORF">DU46_16955</name>
    <name evidence="4" type="ORF">DU51_13130</name>
    <name evidence="3" type="ORF">DU61_15280</name>
    <name evidence="5" type="ORF">DU62_16800</name>
</gene>